<evidence type="ECO:0000256" key="3">
    <source>
        <dbReference type="ARBA" id="ARBA00022729"/>
    </source>
</evidence>
<evidence type="ECO:0000256" key="4">
    <source>
        <dbReference type="ARBA" id="ARBA00022764"/>
    </source>
</evidence>
<keyword evidence="4" id="KW-0574">Periplasm</keyword>
<dbReference type="Gene3D" id="3.40.190.10">
    <property type="entry name" value="Periplasmic binding protein-like II"/>
    <property type="match status" value="2"/>
</dbReference>
<reference evidence="5 6" key="1">
    <citation type="submission" date="2022-10" db="EMBL/GenBank/DDBJ databases">
        <title>paucibacter sp. hw8 Genome sequencing.</title>
        <authorList>
            <person name="Park S."/>
        </authorList>
    </citation>
    <scope>NUCLEOTIDE SEQUENCE [LARGE SCALE GENOMIC DNA]</scope>
    <source>
        <strain evidence="6">hw8</strain>
    </source>
</reference>
<dbReference type="InterPro" id="IPR006059">
    <property type="entry name" value="SBP"/>
</dbReference>
<keyword evidence="6" id="KW-1185">Reference proteome</keyword>
<gene>
    <name evidence="5" type="ORF">PRZ01_10220</name>
</gene>
<dbReference type="PRINTS" id="PR00909">
    <property type="entry name" value="SPERMDNBNDNG"/>
</dbReference>
<accession>A0ABT5KRL1</accession>
<dbReference type="EMBL" id="JAQQXS010000008">
    <property type="protein sequence ID" value="MDC8785567.1"/>
    <property type="molecule type" value="Genomic_DNA"/>
</dbReference>
<sequence length="343" mass="38395">MNLSLGLLATGLTRPAWGAKPVLRVLAWPGYAEPAVVQSFETEHGCRVELTLIASDEDLWENLQRHQAQDFDVFAANTAEIQRYLHANLVRPIDVKALPHMQRLLPRFQNLKAIPGLFHKGDLMALPYAYAEMGLIYDGQQLAQSPTSYAALWDSRWQGRVLMYDGGTHCFSLAAINLGWPTPFHLTDRQWPAAVDHLIALRRNAAGFYTQPEESVALFKNRGAVLMFANYGRQQLQLLKAAGVDAHYVIPKEGALAWLDCWAMTRGARDPALAQAWINHMLGEQAGRALVTQQGLGSTTTVSPDYSEKDKLIWLEPAESEERRNRLWNRIVSGDRASKVLAQ</sequence>
<dbReference type="SUPFAM" id="SSF53850">
    <property type="entry name" value="Periplasmic binding protein-like II"/>
    <property type="match status" value="1"/>
</dbReference>
<organism evidence="5 6">
    <name type="scientific">Roseateles koreensis</name>
    <dbReference type="NCBI Taxonomy" id="2987526"/>
    <lineage>
        <taxon>Bacteria</taxon>
        <taxon>Pseudomonadati</taxon>
        <taxon>Pseudomonadota</taxon>
        <taxon>Betaproteobacteria</taxon>
        <taxon>Burkholderiales</taxon>
        <taxon>Sphaerotilaceae</taxon>
        <taxon>Roseateles</taxon>
    </lineage>
</organism>
<comment type="subcellular location">
    <subcellularLocation>
        <location evidence="1">Periplasm</location>
    </subcellularLocation>
</comment>
<dbReference type="PANTHER" id="PTHR30222:SF17">
    <property type="entry name" value="SPERMIDINE_PUTRESCINE-BINDING PERIPLASMIC PROTEIN"/>
    <property type="match status" value="1"/>
</dbReference>
<name>A0ABT5KRL1_9BURK</name>
<keyword evidence="3" id="KW-0732">Signal</keyword>
<dbReference type="Proteomes" id="UP001219862">
    <property type="component" value="Unassembled WGS sequence"/>
</dbReference>
<dbReference type="InterPro" id="IPR001188">
    <property type="entry name" value="Sperm_putr-bd"/>
</dbReference>
<evidence type="ECO:0000313" key="5">
    <source>
        <dbReference type="EMBL" id="MDC8785567.1"/>
    </source>
</evidence>
<keyword evidence="2" id="KW-0813">Transport</keyword>
<evidence type="ECO:0000256" key="1">
    <source>
        <dbReference type="ARBA" id="ARBA00004418"/>
    </source>
</evidence>
<protein>
    <submittedName>
        <fullName evidence="5">Extracellular solute-binding protein</fullName>
    </submittedName>
</protein>
<dbReference type="Pfam" id="PF13416">
    <property type="entry name" value="SBP_bac_8"/>
    <property type="match status" value="1"/>
</dbReference>
<comment type="caution">
    <text evidence="5">The sequence shown here is derived from an EMBL/GenBank/DDBJ whole genome shotgun (WGS) entry which is preliminary data.</text>
</comment>
<evidence type="ECO:0000313" key="6">
    <source>
        <dbReference type="Proteomes" id="UP001219862"/>
    </source>
</evidence>
<evidence type="ECO:0000256" key="2">
    <source>
        <dbReference type="ARBA" id="ARBA00022448"/>
    </source>
</evidence>
<proteinExistence type="predicted"/>
<dbReference type="PANTHER" id="PTHR30222">
    <property type="entry name" value="SPERMIDINE/PUTRESCINE-BINDING PERIPLASMIC PROTEIN"/>
    <property type="match status" value="1"/>
</dbReference>
<dbReference type="RefSeq" id="WP_273596684.1">
    <property type="nucleotide sequence ID" value="NZ_JAQQXS010000008.1"/>
</dbReference>